<sequence>MKRGPRPPVTASKEKRTYTPGQYDYYKAEWERHRNAPDFGKGNEWLTETPALEVAAQPFLATLDELGKLTQQTIFHELRDGIKSGWLINKGGNWAATHVLNACNPRVWDLCEEILEDIGTKKGSKRVILAKVAAEKQVIASSFEAAHARLQLLFRAWKRMKAWQLKLDKACSNSNS</sequence>
<reference evidence="1 2" key="1">
    <citation type="submission" date="2014-09" db="EMBL/GenBank/DDBJ databases">
        <title>Draft genome of Bradyrhizobium japonicum Is-34.</title>
        <authorList>
            <person name="Tsurumaru H."/>
            <person name="Yamakawa T."/>
            <person name="Hashimoto S."/>
            <person name="Okizaki K."/>
            <person name="Kanesaki Y."/>
            <person name="Yoshikawa H."/>
            <person name="Yajima S."/>
        </authorList>
    </citation>
    <scope>NUCLEOTIDE SEQUENCE [LARGE SCALE GENOMIC DNA]</scope>
    <source>
        <strain evidence="1 2">Is-34</strain>
    </source>
</reference>
<dbReference type="Proteomes" id="UP000030377">
    <property type="component" value="Unassembled WGS sequence"/>
</dbReference>
<organism evidence="1 2">
    <name type="scientific">Bradyrhizobium japonicum</name>
    <dbReference type="NCBI Taxonomy" id="375"/>
    <lineage>
        <taxon>Bacteria</taxon>
        <taxon>Pseudomonadati</taxon>
        <taxon>Pseudomonadota</taxon>
        <taxon>Alphaproteobacteria</taxon>
        <taxon>Hyphomicrobiales</taxon>
        <taxon>Nitrobacteraceae</taxon>
        <taxon>Bradyrhizobium</taxon>
    </lineage>
</organism>
<dbReference type="EMBL" id="JRPN01000078">
    <property type="protein sequence ID" value="KGT73014.1"/>
    <property type="molecule type" value="Genomic_DNA"/>
</dbReference>
<name>A0A0A3XIF6_BRAJP</name>
<gene>
    <name evidence="1" type="ORF">MA20_46880</name>
</gene>
<evidence type="ECO:0000313" key="2">
    <source>
        <dbReference type="Proteomes" id="UP000030377"/>
    </source>
</evidence>
<comment type="caution">
    <text evidence="1">The sequence shown here is derived from an EMBL/GenBank/DDBJ whole genome shotgun (WGS) entry which is preliminary data.</text>
</comment>
<protein>
    <submittedName>
        <fullName evidence="1">Uncharacterized protein</fullName>
    </submittedName>
</protein>
<proteinExistence type="predicted"/>
<dbReference type="AlphaFoldDB" id="A0A0A3XIF6"/>
<accession>A0A0A3XIF6</accession>
<evidence type="ECO:0000313" key="1">
    <source>
        <dbReference type="EMBL" id="KGT73014.1"/>
    </source>
</evidence>